<dbReference type="AlphaFoldDB" id="A0AA36GP93"/>
<evidence type="ECO:0000313" key="1">
    <source>
        <dbReference type="EMBL" id="CAJ0595665.1"/>
    </source>
</evidence>
<reference evidence="1" key="1">
    <citation type="submission" date="2023-07" db="EMBL/GenBank/DDBJ databases">
        <authorList>
            <consortium name="CYATHOMIX"/>
        </authorList>
    </citation>
    <scope>NUCLEOTIDE SEQUENCE</scope>
    <source>
        <strain evidence="1">N/A</strain>
    </source>
</reference>
<accession>A0AA36GP93</accession>
<comment type="caution">
    <text evidence="1">The sequence shown here is derived from an EMBL/GenBank/DDBJ whole genome shotgun (WGS) entry which is preliminary data.</text>
</comment>
<gene>
    <name evidence="1" type="ORF">CYNAS_LOCUS7648</name>
</gene>
<keyword evidence="2" id="KW-1185">Reference proteome</keyword>
<dbReference type="GO" id="GO:0003676">
    <property type="term" value="F:nucleic acid binding"/>
    <property type="evidence" value="ECO:0007669"/>
    <property type="project" value="InterPro"/>
</dbReference>
<protein>
    <submittedName>
        <fullName evidence="1">Uncharacterized protein</fullName>
    </submittedName>
</protein>
<dbReference type="Proteomes" id="UP001176961">
    <property type="component" value="Unassembled WGS sequence"/>
</dbReference>
<evidence type="ECO:0000313" key="2">
    <source>
        <dbReference type="Proteomes" id="UP001176961"/>
    </source>
</evidence>
<name>A0AA36GP93_CYLNA</name>
<dbReference type="SUPFAM" id="SSF54928">
    <property type="entry name" value="RNA-binding domain, RBD"/>
    <property type="match status" value="1"/>
</dbReference>
<dbReference type="InterPro" id="IPR035979">
    <property type="entry name" value="RBD_domain_sf"/>
</dbReference>
<dbReference type="EMBL" id="CATQJL010000112">
    <property type="protein sequence ID" value="CAJ0595665.1"/>
    <property type="molecule type" value="Genomic_DNA"/>
</dbReference>
<sequence length="288" mass="32107">MTFASEDDALRMRWALVCSVPDATQVDYLSTFSSWFLAEVTKVAAKLNIYARFEERPKVAMHVPVGDFDACAAAYEKIRLNWPSVMFVLHILPEKNSSEYEWMRSLSTAHGFVRQGVLLENAMDKFASVAQKGDDLFTVFSNVAQWVARATSKLCLDKDPVNKPYDLRVGNGAAMPVGVRIEPDAMQTAVTTVLSGSQPLLPLHREESAVVVTGFPPSLNEYGIAQLFPGLKVTGVVMLNDKATVTFATKFLAYQACEFNMKKIDRFHTLRVEALSQEVKDQLELTKK</sequence>
<proteinExistence type="predicted"/>
<organism evidence="1 2">
    <name type="scientific">Cylicocyclus nassatus</name>
    <name type="common">Nematode worm</name>
    <dbReference type="NCBI Taxonomy" id="53992"/>
    <lineage>
        <taxon>Eukaryota</taxon>
        <taxon>Metazoa</taxon>
        <taxon>Ecdysozoa</taxon>
        <taxon>Nematoda</taxon>
        <taxon>Chromadorea</taxon>
        <taxon>Rhabditida</taxon>
        <taxon>Rhabditina</taxon>
        <taxon>Rhabditomorpha</taxon>
        <taxon>Strongyloidea</taxon>
        <taxon>Strongylidae</taxon>
        <taxon>Cylicocyclus</taxon>
    </lineage>
</organism>